<keyword evidence="1" id="KW-0472">Membrane</keyword>
<dbReference type="EMBL" id="GBYB01009442">
    <property type="protein sequence ID" value="JAG79209.1"/>
    <property type="molecule type" value="Transcribed_RNA"/>
</dbReference>
<evidence type="ECO:0000256" key="1">
    <source>
        <dbReference type="SAM" id="Phobius"/>
    </source>
</evidence>
<gene>
    <name evidence="2" type="primary">murA1</name>
    <name evidence="2" type="ORF">g.11897</name>
</gene>
<keyword evidence="1" id="KW-1133">Transmembrane helix</keyword>
<dbReference type="Gene3D" id="3.15.10.50">
    <property type="match status" value="1"/>
</dbReference>
<protein>
    <submittedName>
        <fullName evidence="2">MurA1 protein</fullName>
    </submittedName>
</protein>
<evidence type="ECO:0000313" key="2">
    <source>
        <dbReference type="EMBL" id="JAG79209.1"/>
    </source>
</evidence>
<keyword evidence="1" id="KW-0812">Transmembrane</keyword>
<reference evidence="2" key="1">
    <citation type="submission" date="2015-01" db="EMBL/GenBank/DDBJ databases">
        <title>Transcriptome Assembly of Fopius arisanus.</title>
        <authorList>
            <person name="Geib S."/>
        </authorList>
    </citation>
    <scope>NUCLEOTIDE SEQUENCE</scope>
</reference>
<proteinExistence type="predicted"/>
<dbReference type="InterPro" id="IPR038602">
    <property type="entry name" value="Mite_allergen_7_sf"/>
</dbReference>
<name>A0A0C9R989_9HYME</name>
<accession>A0A0C9R989</accession>
<organism evidence="2">
    <name type="scientific">Fopius arisanus</name>
    <dbReference type="NCBI Taxonomy" id="64838"/>
    <lineage>
        <taxon>Eukaryota</taxon>
        <taxon>Metazoa</taxon>
        <taxon>Ecdysozoa</taxon>
        <taxon>Arthropoda</taxon>
        <taxon>Hexapoda</taxon>
        <taxon>Insecta</taxon>
        <taxon>Pterygota</taxon>
        <taxon>Neoptera</taxon>
        <taxon>Endopterygota</taxon>
        <taxon>Hymenoptera</taxon>
        <taxon>Apocrita</taxon>
        <taxon>Ichneumonoidea</taxon>
        <taxon>Braconidae</taxon>
        <taxon>Opiinae</taxon>
        <taxon>Fopius</taxon>
    </lineage>
</organism>
<sequence length="274" mass="31411">KKKPWRPGGSSVDRHRSVRYNGCNLIMIFRIVFLICTTAVLVCHADNPENNSLDGEITRDHRVTEINLNRWFDHYLPLIKKYMAMHNMEPMSLPKMSLPVPDIPGFKPKVELNNGLLHGASNITRSGNIIQRVYGELVDVDMQLDWKELQVDYDYSLKYFFYKRRGGLTGKFGHLNVGVMGSIDFKSRKVDLRYLKIVDAGDFSLKLRGHLVDPVANAGLKAVTIAFRKRMLREMEYQMNAAAQLKIQEVNNWLADQTSIPIPHLTDELPEISL</sequence>
<dbReference type="InterPro" id="IPR020234">
    <property type="entry name" value="Mite_allergen_group-7"/>
</dbReference>
<dbReference type="Pfam" id="PF16984">
    <property type="entry name" value="Grp7_allergen"/>
    <property type="match status" value="1"/>
</dbReference>
<feature type="transmembrane region" description="Helical" evidence="1">
    <location>
        <begin position="21"/>
        <end position="42"/>
    </location>
</feature>
<dbReference type="AlphaFoldDB" id="A0A0C9R989"/>
<feature type="non-terminal residue" evidence="2">
    <location>
        <position position="1"/>
    </location>
</feature>